<keyword evidence="4" id="KW-0375">Hydrogen ion transport</keyword>
<dbReference type="GO" id="GO:0042777">
    <property type="term" value="P:proton motive force-driven plasma membrane ATP synthesis"/>
    <property type="evidence" value="ECO:0007669"/>
    <property type="project" value="UniProtKB-UniRule"/>
</dbReference>
<dbReference type="InterPro" id="IPR002699">
    <property type="entry name" value="V_ATPase_D"/>
</dbReference>
<dbReference type="GO" id="GO:0046933">
    <property type="term" value="F:proton-transporting ATP synthase activity, rotational mechanism"/>
    <property type="evidence" value="ECO:0007669"/>
    <property type="project" value="UniProtKB-UniRule"/>
</dbReference>
<reference evidence="5 6" key="1">
    <citation type="journal article" date="2019" name="Nat. Microbiol.">
        <title>Mediterranean grassland soil C-N compound turnover is dependent on rainfall and depth, and is mediated by genomically divergent microorganisms.</title>
        <authorList>
            <person name="Diamond S."/>
            <person name="Andeer P.F."/>
            <person name="Li Z."/>
            <person name="Crits-Christoph A."/>
            <person name="Burstein D."/>
            <person name="Anantharaman K."/>
            <person name="Lane K.R."/>
            <person name="Thomas B.C."/>
            <person name="Pan C."/>
            <person name="Northen T.R."/>
            <person name="Banfield J.F."/>
        </authorList>
    </citation>
    <scope>NUCLEOTIDE SEQUENCE [LARGE SCALE GENOMIC DNA]</scope>
    <source>
        <strain evidence="5">NP_8</strain>
    </source>
</reference>
<dbReference type="AlphaFoldDB" id="A0A537IIM7"/>
<sequence length="213" mass="24221">MPEAVSPTRMNLLQRKQQAKVAVQGVDLLKRKRDALVADFFNVVRQSLLARERLTKACGEAYVMLALAKAWEGREALEAAAMADRREVLVDIDIRNVWGTKIPEVSVKEVRRSLLERGHNPTTTSVRTVESAANFEEVLRAILEVAATEVKLKKIGQEIKKTTRRVNALEQVVIPRIMGEIRFITAVLEQRAREDVFRLKRIKAKLEARERIS</sequence>
<comment type="similarity">
    <text evidence="1 4">Belongs to the V-ATPase D subunit family.</text>
</comment>
<keyword evidence="3 4" id="KW-0406">Ion transport</keyword>
<evidence type="ECO:0000313" key="6">
    <source>
        <dbReference type="Proteomes" id="UP000318834"/>
    </source>
</evidence>
<keyword evidence="2 4" id="KW-0813">Transport</keyword>
<comment type="caution">
    <text evidence="5">The sequence shown here is derived from an EMBL/GenBank/DDBJ whole genome shotgun (WGS) entry which is preliminary data.</text>
</comment>
<dbReference type="GO" id="GO:0046961">
    <property type="term" value="F:proton-transporting ATPase activity, rotational mechanism"/>
    <property type="evidence" value="ECO:0007669"/>
    <property type="project" value="InterPro"/>
</dbReference>
<name>A0A537IIM7_9BACT</name>
<organism evidence="5 6">
    <name type="scientific">Candidatus Segetimicrobium genomatis</name>
    <dbReference type="NCBI Taxonomy" id="2569760"/>
    <lineage>
        <taxon>Bacteria</taxon>
        <taxon>Bacillati</taxon>
        <taxon>Candidatus Sysuimicrobiota</taxon>
        <taxon>Candidatus Sysuimicrobiia</taxon>
        <taxon>Candidatus Sysuimicrobiales</taxon>
        <taxon>Candidatus Segetimicrobiaceae</taxon>
        <taxon>Candidatus Segetimicrobium</taxon>
    </lineage>
</organism>
<evidence type="ECO:0000256" key="4">
    <source>
        <dbReference type="HAMAP-Rule" id="MF_00271"/>
    </source>
</evidence>
<dbReference type="Gene3D" id="1.10.287.3240">
    <property type="match status" value="1"/>
</dbReference>
<dbReference type="Proteomes" id="UP000318834">
    <property type="component" value="Unassembled WGS sequence"/>
</dbReference>
<protein>
    <recommendedName>
        <fullName evidence="4">V-type ATP synthase subunit D</fullName>
    </recommendedName>
    <alternativeName>
        <fullName evidence="4">V-ATPase subunit D</fullName>
    </alternativeName>
</protein>
<evidence type="ECO:0000256" key="2">
    <source>
        <dbReference type="ARBA" id="ARBA00022448"/>
    </source>
</evidence>
<proteinExistence type="inferred from homology"/>
<keyword evidence="4" id="KW-0066">ATP synthesis</keyword>
<dbReference type="EMBL" id="VBAP01000120">
    <property type="protein sequence ID" value="TMI71171.1"/>
    <property type="molecule type" value="Genomic_DNA"/>
</dbReference>
<dbReference type="GO" id="GO:0005524">
    <property type="term" value="F:ATP binding"/>
    <property type="evidence" value="ECO:0007669"/>
    <property type="project" value="UniProtKB-UniRule"/>
</dbReference>
<evidence type="ECO:0000313" key="5">
    <source>
        <dbReference type="EMBL" id="TMI71171.1"/>
    </source>
</evidence>
<dbReference type="Pfam" id="PF01813">
    <property type="entry name" value="ATP-synt_D"/>
    <property type="match status" value="1"/>
</dbReference>
<accession>A0A537IIM7</accession>
<evidence type="ECO:0000256" key="3">
    <source>
        <dbReference type="ARBA" id="ARBA00023065"/>
    </source>
</evidence>
<comment type="function">
    <text evidence="4">Produces ATP from ADP in the presence of a proton gradient across the membrane.</text>
</comment>
<dbReference type="NCBIfam" id="TIGR00309">
    <property type="entry name" value="V_ATPase_subD"/>
    <property type="match status" value="1"/>
</dbReference>
<evidence type="ECO:0000256" key="1">
    <source>
        <dbReference type="ARBA" id="ARBA00005850"/>
    </source>
</evidence>
<gene>
    <name evidence="4" type="primary">atpD</name>
    <name evidence="5" type="ORF">E6H05_12920</name>
</gene>
<dbReference type="PANTHER" id="PTHR11671">
    <property type="entry name" value="V-TYPE ATP SYNTHASE SUBUNIT D"/>
    <property type="match status" value="1"/>
</dbReference>
<dbReference type="HAMAP" id="MF_00271">
    <property type="entry name" value="ATP_synth_D_arch"/>
    <property type="match status" value="1"/>
</dbReference>